<dbReference type="HAMAP" id="MF_00865">
    <property type="entry name" value="RNApol_arch_Rpo7"/>
    <property type="match status" value="1"/>
</dbReference>
<dbReference type="Pfam" id="PF00575">
    <property type="entry name" value="S1"/>
    <property type="match status" value="1"/>
</dbReference>
<dbReference type="InterPro" id="IPR036898">
    <property type="entry name" value="RNA_pol_Rpb7-like_N_sf"/>
</dbReference>
<name>A0A2H4U5X6_METSM</name>
<keyword evidence="4" id="KW-0808">Transferase</keyword>
<dbReference type="GO" id="GO:0003677">
    <property type="term" value="F:DNA binding"/>
    <property type="evidence" value="ECO:0007669"/>
    <property type="project" value="InterPro"/>
</dbReference>
<comment type="function">
    <text evidence="4">DNA-dependent RNA polymerase (RNAP) catalyzes the transcription of DNA into RNA using the four ribonucleoside triphosphates as substrates.</text>
</comment>
<evidence type="ECO:0000259" key="5">
    <source>
        <dbReference type="PROSITE" id="PS50126"/>
    </source>
</evidence>
<comment type="subunit">
    <text evidence="4">Part of the RNA polymerase complex. Forms a stalk with Rpo4 that extends from the main structure.</text>
</comment>
<keyword evidence="4" id="KW-0548">Nucleotidyltransferase</keyword>
<evidence type="ECO:0000256" key="1">
    <source>
        <dbReference type="ARBA" id="ARBA00009307"/>
    </source>
</evidence>
<comment type="similarity">
    <text evidence="1 4">Belongs to the eukaryotic RPB7/RPC8 RNA polymerase subunit family.</text>
</comment>
<comment type="catalytic activity">
    <reaction evidence="4">
        <text>RNA(n) + a ribonucleoside 5'-triphosphate = RNA(n+1) + diphosphate</text>
        <dbReference type="Rhea" id="RHEA:21248"/>
        <dbReference type="Rhea" id="RHEA-COMP:14527"/>
        <dbReference type="Rhea" id="RHEA-COMP:17342"/>
        <dbReference type="ChEBI" id="CHEBI:33019"/>
        <dbReference type="ChEBI" id="CHEBI:61557"/>
        <dbReference type="ChEBI" id="CHEBI:140395"/>
        <dbReference type="EC" id="2.7.7.6"/>
    </reaction>
</comment>
<evidence type="ECO:0000313" key="6">
    <source>
        <dbReference type="EMBL" id="ATZ59494.1"/>
    </source>
</evidence>
<evidence type="ECO:0000256" key="2">
    <source>
        <dbReference type="ARBA" id="ARBA00022478"/>
    </source>
</evidence>
<evidence type="ECO:0000256" key="4">
    <source>
        <dbReference type="HAMAP-Rule" id="MF_00865"/>
    </source>
</evidence>
<gene>
    <name evidence="4" type="primary">rpo7</name>
    <name evidence="4" type="synonym">rpoE</name>
    <name evidence="6" type="ORF">BK798_03240</name>
</gene>
<dbReference type="PANTHER" id="PTHR12709">
    <property type="entry name" value="DNA-DIRECTED RNA POLYMERASE II, III"/>
    <property type="match status" value="1"/>
</dbReference>
<dbReference type="InterPro" id="IPR012340">
    <property type="entry name" value="NA-bd_OB-fold"/>
</dbReference>
<sequence length="188" mass="21350">MYYMTKIEDTVRIPPYRFDDPLEEVAIQTLNDTYNGRLDKKLGLLICVNEIEEIGEGRLIMGDGASYHNVVFNAIFFKPEQQEVIDGEVIEIAEFGAFVRIGPMDGLVHVSQVTDDYINYDSKRGALLAKESNKTLDEGDLVRTRIVAISLKDNSTKNTKIGLTMRQNNLGRFEWIEEAKNKNKKAKS</sequence>
<dbReference type="Proteomes" id="UP000232133">
    <property type="component" value="Chromosome"/>
</dbReference>
<dbReference type="GO" id="GO:0000428">
    <property type="term" value="C:DNA-directed RNA polymerase complex"/>
    <property type="evidence" value="ECO:0007669"/>
    <property type="project" value="UniProtKB-KW"/>
</dbReference>
<keyword evidence="3 4" id="KW-0804">Transcription</keyword>
<dbReference type="SUPFAM" id="SSF50249">
    <property type="entry name" value="Nucleic acid-binding proteins"/>
    <property type="match status" value="1"/>
</dbReference>
<dbReference type="NCBIfam" id="TIGR00448">
    <property type="entry name" value="rpoE"/>
    <property type="match status" value="1"/>
</dbReference>
<dbReference type="GO" id="GO:0005737">
    <property type="term" value="C:cytoplasm"/>
    <property type="evidence" value="ECO:0007669"/>
    <property type="project" value="UniProtKB-SubCell"/>
</dbReference>
<accession>A0A2H4U5X6</accession>
<dbReference type="PROSITE" id="PS50126">
    <property type="entry name" value="S1"/>
    <property type="match status" value="1"/>
</dbReference>
<dbReference type="EC" id="2.7.7.6" evidence="4"/>
<comment type="domain">
    <text evidence="4">Forms 2 domains with an elongated structure; Rpo4 packs into the hinge region between the 2 domains.</text>
</comment>
<organism evidence="6 7">
    <name type="scientific">Methanobrevibacter smithii</name>
    <dbReference type="NCBI Taxonomy" id="2173"/>
    <lineage>
        <taxon>Archaea</taxon>
        <taxon>Methanobacteriati</taxon>
        <taxon>Methanobacteriota</taxon>
        <taxon>Methanomada group</taxon>
        <taxon>Methanobacteria</taxon>
        <taxon>Methanobacteriales</taxon>
        <taxon>Methanobacteriaceae</taxon>
        <taxon>Methanobrevibacter</taxon>
    </lineage>
</organism>
<dbReference type="GO" id="GO:0003899">
    <property type="term" value="F:DNA-directed RNA polymerase activity"/>
    <property type="evidence" value="ECO:0007669"/>
    <property type="project" value="UniProtKB-UniRule"/>
</dbReference>
<dbReference type="Pfam" id="PF03876">
    <property type="entry name" value="SHS2_Rpb7-N"/>
    <property type="match status" value="1"/>
</dbReference>
<reference evidence="6 7" key="1">
    <citation type="submission" date="2016-10" db="EMBL/GenBank/DDBJ databases">
        <authorList>
            <person name="Varghese N."/>
        </authorList>
    </citation>
    <scope>NUCLEOTIDE SEQUENCE [LARGE SCALE GENOMIC DNA]</scope>
    <source>
        <strain evidence="6 7">KB11</strain>
    </source>
</reference>
<evidence type="ECO:0000256" key="3">
    <source>
        <dbReference type="ARBA" id="ARBA00023163"/>
    </source>
</evidence>
<dbReference type="Gene3D" id="3.30.1490.120">
    <property type="entry name" value="RNA polymerase Rpb7-like, N-terminal domain"/>
    <property type="match status" value="1"/>
</dbReference>
<dbReference type="CDD" id="cd04460">
    <property type="entry name" value="S1_RpoE"/>
    <property type="match status" value="1"/>
</dbReference>
<dbReference type="Gene3D" id="2.40.50.140">
    <property type="entry name" value="Nucleic acid-binding proteins"/>
    <property type="match status" value="1"/>
</dbReference>
<dbReference type="SUPFAM" id="SSF88798">
    <property type="entry name" value="N-terminal, heterodimerisation domain of RBP7 (RpoE)"/>
    <property type="match status" value="1"/>
</dbReference>
<dbReference type="InterPro" id="IPR003029">
    <property type="entry name" value="S1_domain"/>
</dbReference>
<dbReference type="InterPro" id="IPR005576">
    <property type="entry name" value="Rpb7-like_N"/>
</dbReference>
<comment type="subcellular location">
    <subcellularLocation>
        <location evidence="4">Cytoplasm</location>
    </subcellularLocation>
</comment>
<dbReference type="GO" id="GO:0006352">
    <property type="term" value="P:DNA-templated transcription initiation"/>
    <property type="evidence" value="ECO:0007669"/>
    <property type="project" value="InterPro"/>
</dbReference>
<proteinExistence type="inferred from homology"/>
<dbReference type="EMBL" id="CP017803">
    <property type="protein sequence ID" value="ATZ59494.1"/>
    <property type="molecule type" value="Genomic_DNA"/>
</dbReference>
<dbReference type="PANTHER" id="PTHR12709:SF4">
    <property type="entry name" value="DNA-DIRECTED RNA POLYMERASE II SUBUNIT RPB7"/>
    <property type="match status" value="1"/>
</dbReference>
<dbReference type="InterPro" id="IPR004519">
    <property type="entry name" value="RNAP_E/RPC8"/>
</dbReference>
<dbReference type="AlphaFoldDB" id="A0A2H4U5X6"/>
<protein>
    <recommendedName>
        <fullName evidence="4">DNA-directed RNA polymerase subunit Rpo7</fullName>
        <ecNumber evidence="4">2.7.7.6</ecNumber>
    </recommendedName>
    <alternativeName>
        <fullName evidence="4">DNA-directed RNA polymerase subunit E</fullName>
    </alternativeName>
</protein>
<keyword evidence="4" id="KW-0963">Cytoplasm</keyword>
<dbReference type="InterPro" id="IPR045113">
    <property type="entry name" value="Rpb7-like"/>
</dbReference>
<feature type="domain" description="S1 motif" evidence="5">
    <location>
        <begin position="82"/>
        <end position="166"/>
    </location>
</feature>
<dbReference type="InterPro" id="IPR046399">
    <property type="entry name" value="RNApol_Rpo7"/>
</dbReference>
<dbReference type="NCBIfam" id="NF006333">
    <property type="entry name" value="PRK08563.1"/>
    <property type="match status" value="1"/>
</dbReference>
<evidence type="ECO:0000313" key="7">
    <source>
        <dbReference type="Proteomes" id="UP000232133"/>
    </source>
</evidence>
<keyword evidence="2 4" id="KW-0240">DNA-directed RNA polymerase</keyword>
<dbReference type="SMART" id="SM00316">
    <property type="entry name" value="S1"/>
    <property type="match status" value="1"/>
</dbReference>
<dbReference type="CDD" id="cd04331">
    <property type="entry name" value="RNAP_E_N"/>
    <property type="match status" value="1"/>
</dbReference>